<reference evidence="3" key="1">
    <citation type="submission" date="2022-08" db="EMBL/GenBank/DDBJ databases">
        <title>Alicyclobacillus fastidiosus DSM 17978, complete genome.</title>
        <authorList>
            <person name="Wang Q."/>
            <person name="Cai R."/>
            <person name="Wang Z."/>
        </authorList>
    </citation>
    <scope>NUCLEOTIDE SEQUENCE</scope>
    <source>
        <strain evidence="3">DSM 17978</strain>
    </source>
</reference>
<keyword evidence="3" id="KW-0328">Glycosyltransferase</keyword>
<evidence type="ECO:0000313" key="3">
    <source>
        <dbReference type="EMBL" id="WAH43815.1"/>
    </source>
</evidence>
<keyword evidence="3" id="KW-0808">Transferase</keyword>
<evidence type="ECO:0000256" key="1">
    <source>
        <dbReference type="ARBA" id="ARBA00006739"/>
    </source>
</evidence>
<dbReference type="EMBL" id="CP104067">
    <property type="protein sequence ID" value="WAH43815.1"/>
    <property type="molecule type" value="Genomic_DNA"/>
</dbReference>
<dbReference type="SUPFAM" id="SSF53448">
    <property type="entry name" value="Nucleotide-diphospho-sugar transferases"/>
    <property type="match status" value="1"/>
</dbReference>
<feature type="domain" description="Glycosyltransferase 2-like" evidence="2">
    <location>
        <begin position="5"/>
        <end position="167"/>
    </location>
</feature>
<dbReference type="EC" id="2.4.-.-" evidence="3"/>
<dbReference type="PANTHER" id="PTHR22916">
    <property type="entry name" value="GLYCOSYLTRANSFERASE"/>
    <property type="match status" value="1"/>
</dbReference>
<dbReference type="RefSeq" id="WP_268007721.1">
    <property type="nucleotide sequence ID" value="NZ_CP104067.1"/>
</dbReference>
<dbReference type="Proteomes" id="UP001164761">
    <property type="component" value="Chromosome"/>
</dbReference>
<name>A0ABY6ZLL7_9BACL</name>
<dbReference type="InterPro" id="IPR001173">
    <property type="entry name" value="Glyco_trans_2-like"/>
</dbReference>
<dbReference type="PANTHER" id="PTHR22916:SF3">
    <property type="entry name" value="UDP-GLCNAC:BETAGAL BETA-1,3-N-ACETYLGLUCOSAMINYLTRANSFERASE-LIKE PROTEIN 1"/>
    <property type="match status" value="1"/>
</dbReference>
<evidence type="ECO:0000313" key="4">
    <source>
        <dbReference type="Proteomes" id="UP001164761"/>
    </source>
</evidence>
<sequence>METVSVVIPVHNHEQFIGETIESVLNQSHPHIQIIVVDDGSTDGTRNILETYKEKITVIRQMNAGVVAARNSGIQQATGDYVCILDCDDIFLPKKVEFQLSVFRNRPGVGLVHTGATVVQRGVTGWEVWYHYIPNDYNSREEYMEALIRSNIIVCSTVMVKRELFSQVGLFDDNYRYNGEDYDMWLRLLTCCNFGCIPQVLLHYRWHGANMSRFMDQSMIRSIQIEGAKRFGRDFNHG</sequence>
<comment type="similarity">
    <text evidence="1">Belongs to the glycosyltransferase 2 family.</text>
</comment>
<gene>
    <name evidence="3" type="ORF">NZD89_10750</name>
</gene>
<protein>
    <submittedName>
        <fullName evidence="3">Glycosyltransferase</fullName>
        <ecNumber evidence="3">2.4.-.-</ecNumber>
    </submittedName>
</protein>
<dbReference type="GO" id="GO:0016757">
    <property type="term" value="F:glycosyltransferase activity"/>
    <property type="evidence" value="ECO:0007669"/>
    <property type="project" value="UniProtKB-KW"/>
</dbReference>
<accession>A0ABY6ZLL7</accession>
<keyword evidence="4" id="KW-1185">Reference proteome</keyword>
<dbReference type="InterPro" id="IPR029044">
    <property type="entry name" value="Nucleotide-diphossugar_trans"/>
</dbReference>
<dbReference type="Pfam" id="PF00535">
    <property type="entry name" value="Glycos_transf_2"/>
    <property type="match status" value="1"/>
</dbReference>
<proteinExistence type="inferred from homology"/>
<evidence type="ECO:0000259" key="2">
    <source>
        <dbReference type="Pfam" id="PF00535"/>
    </source>
</evidence>
<organism evidence="3 4">
    <name type="scientific">Alicyclobacillus fastidiosus</name>
    <dbReference type="NCBI Taxonomy" id="392011"/>
    <lineage>
        <taxon>Bacteria</taxon>
        <taxon>Bacillati</taxon>
        <taxon>Bacillota</taxon>
        <taxon>Bacilli</taxon>
        <taxon>Bacillales</taxon>
        <taxon>Alicyclobacillaceae</taxon>
        <taxon>Alicyclobacillus</taxon>
    </lineage>
</organism>
<dbReference type="Gene3D" id="3.90.550.10">
    <property type="entry name" value="Spore Coat Polysaccharide Biosynthesis Protein SpsA, Chain A"/>
    <property type="match status" value="1"/>
</dbReference>